<dbReference type="EMBL" id="JAGVWC010000010">
    <property type="protein sequence ID" value="MBS3061672.1"/>
    <property type="molecule type" value="Genomic_DNA"/>
</dbReference>
<evidence type="ECO:0000313" key="5">
    <source>
        <dbReference type="Proteomes" id="UP000675968"/>
    </source>
</evidence>
<evidence type="ECO:0000313" key="4">
    <source>
        <dbReference type="EMBL" id="MBS3061672.1"/>
    </source>
</evidence>
<comment type="caution">
    <text evidence="4">The sequence shown here is derived from an EMBL/GenBank/DDBJ whole genome shotgun (WGS) entry which is preliminary data.</text>
</comment>
<dbReference type="PANTHER" id="PTHR43420:SF12">
    <property type="entry name" value="N-ACETYLTRANSFERASE DOMAIN-CONTAINING PROTEIN"/>
    <property type="match status" value="1"/>
</dbReference>
<dbReference type="Pfam" id="PF00583">
    <property type="entry name" value="Acetyltransf_1"/>
    <property type="match status" value="1"/>
</dbReference>
<proteinExistence type="predicted"/>
<dbReference type="InterPro" id="IPR016181">
    <property type="entry name" value="Acyl_CoA_acyltransferase"/>
</dbReference>
<sequence>MEPRIAPVSTNDLPVLNELVKKEFSYLDVDKFPFESKLSNPDFLLYKTVSDGVFSGFIEFEWIESWTVRMNGLVVAQGFRRQGLARTLLEFSLSELKKRGVESVVLIVAHDNAAAKKLYSEFGFSFDSIWSETIQGKEVEYWRLVFSSKPFVGVI</sequence>
<dbReference type="InterPro" id="IPR050680">
    <property type="entry name" value="YpeA/RimI_acetyltransf"/>
</dbReference>
<organism evidence="4 5">
    <name type="scientific">Candidatus Iainarchaeum sp</name>
    <dbReference type="NCBI Taxonomy" id="3101447"/>
    <lineage>
        <taxon>Archaea</taxon>
        <taxon>Candidatus Iainarchaeota</taxon>
        <taxon>Candidatus Iainarchaeia</taxon>
        <taxon>Candidatus Iainarchaeales</taxon>
        <taxon>Candidatus Iainarchaeaceae</taxon>
        <taxon>Candidatus Iainarchaeum</taxon>
    </lineage>
</organism>
<evidence type="ECO:0000256" key="1">
    <source>
        <dbReference type="ARBA" id="ARBA00022679"/>
    </source>
</evidence>
<gene>
    <name evidence="4" type="ORF">J4215_03765</name>
</gene>
<dbReference type="AlphaFoldDB" id="A0A8T4L6Z3"/>
<reference evidence="4" key="1">
    <citation type="submission" date="2021-03" db="EMBL/GenBank/DDBJ databases">
        <authorList>
            <person name="Jaffe A."/>
        </authorList>
    </citation>
    <scope>NUCLEOTIDE SEQUENCE</scope>
    <source>
        <strain evidence="4">RIFCSPLOWO2_01_FULL_AR10_48_17</strain>
    </source>
</reference>
<keyword evidence="2" id="KW-0012">Acyltransferase</keyword>
<dbReference type="SUPFAM" id="SSF55729">
    <property type="entry name" value="Acyl-CoA N-acyltransferases (Nat)"/>
    <property type="match status" value="1"/>
</dbReference>
<accession>A0A8T4L6Z3</accession>
<feature type="domain" description="N-acetyltransferase" evidence="3">
    <location>
        <begin position="3"/>
        <end position="146"/>
    </location>
</feature>
<evidence type="ECO:0000256" key="2">
    <source>
        <dbReference type="ARBA" id="ARBA00023315"/>
    </source>
</evidence>
<dbReference type="Gene3D" id="3.40.630.30">
    <property type="match status" value="1"/>
</dbReference>
<name>A0A8T4L6Z3_9ARCH</name>
<reference evidence="4" key="2">
    <citation type="submission" date="2021-05" db="EMBL/GenBank/DDBJ databases">
        <title>Protein family content uncovers lineage relationships and bacterial pathway maintenance mechanisms in DPANN archaea.</title>
        <authorList>
            <person name="Castelle C.J."/>
            <person name="Meheust R."/>
            <person name="Jaffe A.L."/>
            <person name="Seitz K."/>
            <person name="Gong X."/>
            <person name="Baker B.J."/>
            <person name="Banfield J.F."/>
        </authorList>
    </citation>
    <scope>NUCLEOTIDE SEQUENCE</scope>
    <source>
        <strain evidence="4">RIFCSPLOWO2_01_FULL_AR10_48_17</strain>
    </source>
</reference>
<dbReference type="GO" id="GO:0016747">
    <property type="term" value="F:acyltransferase activity, transferring groups other than amino-acyl groups"/>
    <property type="evidence" value="ECO:0007669"/>
    <property type="project" value="InterPro"/>
</dbReference>
<keyword evidence="1" id="KW-0808">Transferase</keyword>
<evidence type="ECO:0000259" key="3">
    <source>
        <dbReference type="PROSITE" id="PS51186"/>
    </source>
</evidence>
<protein>
    <submittedName>
        <fullName evidence="4">GNAT family N-acetyltransferase</fullName>
    </submittedName>
</protein>
<dbReference type="PANTHER" id="PTHR43420">
    <property type="entry name" value="ACETYLTRANSFERASE"/>
    <property type="match status" value="1"/>
</dbReference>
<dbReference type="CDD" id="cd04301">
    <property type="entry name" value="NAT_SF"/>
    <property type="match status" value="1"/>
</dbReference>
<dbReference type="Proteomes" id="UP000675968">
    <property type="component" value="Unassembled WGS sequence"/>
</dbReference>
<dbReference type="InterPro" id="IPR000182">
    <property type="entry name" value="GNAT_dom"/>
</dbReference>
<dbReference type="PROSITE" id="PS51186">
    <property type="entry name" value="GNAT"/>
    <property type="match status" value="1"/>
</dbReference>